<name>A0A976RSZ7_9LACO</name>
<feature type="transmembrane region" description="Helical" evidence="1">
    <location>
        <begin position="115"/>
        <end position="133"/>
    </location>
</feature>
<feature type="transmembrane region" description="Helical" evidence="1">
    <location>
        <begin position="360"/>
        <end position="377"/>
    </location>
</feature>
<keyword evidence="3" id="KW-1185">Reference proteome</keyword>
<reference evidence="2" key="1">
    <citation type="journal article" date="2022" name="Int. J. Syst. Evol. Microbiol.">
        <title>Apilactobacillus apisilvae sp. nov., Nicolia spurrieriana gen. nov. sp. nov., Bombilactobacillus folatiphilus sp. nov. and Bombilactobacillus thymidiniphilus sp. nov., four new lactic acid bacterial isolates from stingless bees Tetragonula carbonaria and Austroplebeia australis.</title>
        <authorList>
            <person name="Oliphant S.A."/>
            <person name="Watson-Haigh N.S."/>
            <person name="Sumby K.M."/>
            <person name="Gardner J."/>
            <person name="Groom S."/>
            <person name="Jiranek V."/>
        </authorList>
    </citation>
    <scope>NUCLEOTIDE SEQUENCE</scope>
    <source>
        <strain evidence="2">SGEP1_A5</strain>
    </source>
</reference>
<dbReference type="KEGG" id="lbe:MOO44_02475"/>
<evidence type="ECO:0000313" key="3">
    <source>
        <dbReference type="Proteomes" id="UP000831181"/>
    </source>
</evidence>
<evidence type="ECO:0000256" key="1">
    <source>
        <dbReference type="SAM" id="Phobius"/>
    </source>
</evidence>
<feature type="transmembrane region" description="Helical" evidence="1">
    <location>
        <begin position="302"/>
        <end position="319"/>
    </location>
</feature>
<feature type="transmembrane region" description="Helical" evidence="1">
    <location>
        <begin position="12"/>
        <end position="37"/>
    </location>
</feature>
<proteinExistence type="predicted"/>
<keyword evidence="1" id="KW-1133">Transmembrane helix</keyword>
<dbReference type="EMBL" id="CP093361">
    <property type="protein sequence ID" value="UQS87051.1"/>
    <property type="molecule type" value="Genomic_DNA"/>
</dbReference>
<sequence>MNHKSNQKLGWPLIILIGILSLFITAFITTTSPLFAFNNSWDGNTMFTVGKGLWHGLLPYRDLFDQRGPLMYLMNSFAALISYRTFLGVYLFEALTVCFDIILSYRIINLKFSKPIAFASSFTIIPIVFNGYFFENGELPESLVMPLMLGLIYTVLKNNGAAFSDFQLFWQGVALSIVFWTKYTLILPWVAFFGWILIAMLIKKQWHPLLRKIAFGAAGFFSISLALIIFFGINGALFDLFKGYFYMNFHYYPKSKFLSIHIIYNIFDFIFRNPLNTLFSFLFALGFAYFLSSRTFKWQPKLMIALGALMEVFMIVGNAHSFRYYFVGLGCFLIFISMGIANLITILIQHWRPNPIKVSALVTLLAIAGVFITNPLYQDTILFPHNQSISANQKSTVPFQIKFAKIINRSNDRSILNYNNLDVGLYTATATLPQNKYFAKLNLKGFAPMMDSQNYILNHHKANFVVFALKRNQSIWDPDQHPDRSFKKYYRLVAHRTTIFQNQKVKYLLYKLRS</sequence>
<keyword evidence="1" id="KW-0812">Transmembrane</keyword>
<feature type="transmembrane region" description="Helical" evidence="1">
    <location>
        <begin position="257"/>
        <end position="290"/>
    </location>
</feature>
<gene>
    <name evidence="2" type="ORF">MOO44_02475</name>
</gene>
<dbReference type="AlphaFoldDB" id="A0A976RSZ7"/>
<accession>A0A976RSZ7</accession>
<dbReference type="RefSeq" id="WP_260116852.1">
    <property type="nucleotide sequence ID" value="NZ_CP093361.1"/>
</dbReference>
<evidence type="ECO:0000313" key="2">
    <source>
        <dbReference type="EMBL" id="UQS87051.1"/>
    </source>
</evidence>
<dbReference type="Proteomes" id="UP000831181">
    <property type="component" value="Chromosome"/>
</dbReference>
<feature type="transmembrane region" description="Helical" evidence="1">
    <location>
        <begin position="214"/>
        <end position="237"/>
    </location>
</feature>
<protein>
    <submittedName>
        <fullName evidence="2">Glycosyltransferase family 39 protein</fullName>
    </submittedName>
</protein>
<feature type="transmembrane region" description="Helical" evidence="1">
    <location>
        <begin position="81"/>
        <end position="103"/>
    </location>
</feature>
<feature type="transmembrane region" description="Helical" evidence="1">
    <location>
        <begin position="186"/>
        <end position="202"/>
    </location>
</feature>
<feature type="transmembrane region" description="Helical" evidence="1">
    <location>
        <begin position="139"/>
        <end position="156"/>
    </location>
</feature>
<organism evidence="2 3">
    <name type="scientific">Nicoliella spurrieriana</name>
    <dbReference type="NCBI Taxonomy" id="2925830"/>
    <lineage>
        <taxon>Bacteria</taxon>
        <taxon>Bacillati</taxon>
        <taxon>Bacillota</taxon>
        <taxon>Bacilli</taxon>
        <taxon>Lactobacillales</taxon>
        <taxon>Lactobacillaceae</taxon>
        <taxon>Nicoliella</taxon>
    </lineage>
</organism>
<feature type="transmembrane region" description="Helical" evidence="1">
    <location>
        <begin position="325"/>
        <end position="348"/>
    </location>
</feature>
<keyword evidence="1" id="KW-0472">Membrane</keyword>